<proteinExistence type="predicted"/>
<keyword evidence="1" id="KW-0812">Transmembrane</keyword>
<organism evidence="2 3">
    <name type="scientific">candidate division WOR-1 bacterium RIFOXYB2_FULL_36_35</name>
    <dbReference type="NCBI Taxonomy" id="1802578"/>
    <lineage>
        <taxon>Bacteria</taxon>
        <taxon>Bacillati</taxon>
        <taxon>Saganbacteria</taxon>
    </lineage>
</organism>
<gene>
    <name evidence="2" type="ORF">A2290_02195</name>
</gene>
<feature type="transmembrane region" description="Helical" evidence="1">
    <location>
        <begin position="161"/>
        <end position="180"/>
    </location>
</feature>
<evidence type="ECO:0000256" key="1">
    <source>
        <dbReference type="SAM" id="Phobius"/>
    </source>
</evidence>
<keyword evidence="1" id="KW-1133">Transmembrane helix</keyword>
<dbReference type="EMBL" id="MEUA01000009">
    <property type="protein sequence ID" value="OGC16418.1"/>
    <property type="molecule type" value="Genomic_DNA"/>
</dbReference>
<protein>
    <submittedName>
        <fullName evidence="2">Uncharacterized protein</fullName>
    </submittedName>
</protein>
<keyword evidence="1" id="KW-0472">Membrane</keyword>
<sequence length="203" mass="23384">MSLRVRETLTVRALAQGMRTFRNCERTKERLSTIAYSFGNFLNKTRIPNLFLGHPYYTGLTIERAVAYLNIQNQQKEKENYPQIMSFYKTEIKDIASHLGKDFLVRDDRDVEKLIEDITFGCYNSYSRKYKDAVWGCVGDLFGLSAVSLVCYGVYTIKGFEISMLAGALFVNYFGLHINLSNLIQLRRLSIFASNCKFMQGNK</sequence>
<reference evidence="2 3" key="1">
    <citation type="journal article" date="2016" name="Nat. Commun.">
        <title>Thousands of microbial genomes shed light on interconnected biogeochemical processes in an aquifer system.</title>
        <authorList>
            <person name="Anantharaman K."/>
            <person name="Brown C.T."/>
            <person name="Hug L.A."/>
            <person name="Sharon I."/>
            <person name="Castelle C.J."/>
            <person name="Probst A.J."/>
            <person name="Thomas B.C."/>
            <person name="Singh A."/>
            <person name="Wilkins M.J."/>
            <person name="Karaoz U."/>
            <person name="Brodie E.L."/>
            <person name="Williams K.H."/>
            <person name="Hubbard S.S."/>
            <person name="Banfield J.F."/>
        </authorList>
    </citation>
    <scope>NUCLEOTIDE SEQUENCE [LARGE SCALE GENOMIC DNA]</scope>
</reference>
<comment type="caution">
    <text evidence="2">The sequence shown here is derived from an EMBL/GenBank/DDBJ whole genome shotgun (WGS) entry which is preliminary data.</text>
</comment>
<feature type="transmembrane region" description="Helical" evidence="1">
    <location>
        <begin position="133"/>
        <end position="155"/>
    </location>
</feature>
<accession>A0A1F4S7K1</accession>
<dbReference type="Proteomes" id="UP000177905">
    <property type="component" value="Unassembled WGS sequence"/>
</dbReference>
<dbReference type="AlphaFoldDB" id="A0A1F4S7K1"/>
<name>A0A1F4S7K1_UNCSA</name>
<evidence type="ECO:0000313" key="2">
    <source>
        <dbReference type="EMBL" id="OGC16418.1"/>
    </source>
</evidence>
<evidence type="ECO:0000313" key="3">
    <source>
        <dbReference type="Proteomes" id="UP000177905"/>
    </source>
</evidence>